<accession>A0A182EB90</accession>
<dbReference type="GO" id="GO:0005524">
    <property type="term" value="F:ATP binding"/>
    <property type="evidence" value="ECO:0007669"/>
    <property type="project" value="UniProtKB-KW"/>
</dbReference>
<comment type="cofactor">
    <cofactor evidence="1">
        <name>Mg(2+)</name>
        <dbReference type="ChEBI" id="CHEBI:18420"/>
    </cofactor>
</comment>
<evidence type="ECO:0000259" key="12">
    <source>
        <dbReference type="PROSITE" id="PS50011"/>
    </source>
</evidence>
<evidence type="ECO:0000313" key="14">
    <source>
        <dbReference type="EMBL" id="VDK76958.1"/>
    </source>
</evidence>
<keyword evidence="15" id="KW-1185">Reference proteome</keyword>
<dbReference type="GO" id="GO:0046872">
    <property type="term" value="F:metal ion binding"/>
    <property type="evidence" value="ECO:0007669"/>
    <property type="project" value="UniProtKB-KW"/>
</dbReference>
<evidence type="ECO:0000256" key="1">
    <source>
        <dbReference type="ARBA" id="ARBA00001946"/>
    </source>
</evidence>
<feature type="domain" description="Protein kinase" evidence="12">
    <location>
        <begin position="231"/>
        <end position="503"/>
    </location>
</feature>
<dbReference type="EMBL" id="UYRW01001386">
    <property type="protein sequence ID" value="VDK76958.1"/>
    <property type="molecule type" value="Genomic_DNA"/>
</dbReference>
<dbReference type="CDD" id="cd01093">
    <property type="entry name" value="CRIB_PAK_like"/>
    <property type="match status" value="1"/>
</dbReference>
<keyword evidence="7" id="KW-0547">Nucleotide-binding</keyword>
<evidence type="ECO:0000313" key="15">
    <source>
        <dbReference type="Proteomes" id="UP000271087"/>
    </source>
</evidence>
<comment type="similarity">
    <text evidence="2">Belongs to the protein kinase superfamily. STE Ser/Thr protein kinase family. STE20 subfamily.</text>
</comment>
<dbReference type="InterPro" id="IPR051931">
    <property type="entry name" value="PAK3-like"/>
</dbReference>
<evidence type="ECO:0000256" key="9">
    <source>
        <dbReference type="ARBA" id="ARBA00022840"/>
    </source>
</evidence>
<evidence type="ECO:0000256" key="10">
    <source>
        <dbReference type="ARBA" id="ARBA00022842"/>
    </source>
</evidence>
<evidence type="ECO:0000256" key="6">
    <source>
        <dbReference type="ARBA" id="ARBA00022723"/>
    </source>
</evidence>
<dbReference type="WBParaSite" id="nOo.2.0.1.t05322-RA">
    <property type="protein sequence ID" value="nOo.2.0.1.t05322-RA"/>
    <property type="gene ID" value="nOo.2.0.1.g05322"/>
</dbReference>
<dbReference type="InterPro" id="IPR011009">
    <property type="entry name" value="Kinase-like_dom_sf"/>
</dbReference>
<dbReference type="PANTHER" id="PTHR45832">
    <property type="entry name" value="SERINE/THREONINE-PROTEIN KINASE SAMKA-RELATED-RELATED"/>
    <property type="match status" value="1"/>
</dbReference>
<evidence type="ECO:0000256" key="2">
    <source>
        <dbReference type="ARBA" id="ARBA00008874"/>
    </source>
</evidence>
<dbReference type="STRING" id="42157.A0A182EB90"/>
<dbReference type="Gene3D" id="3.30.200.20">
    <property type="entry name" value="Phosphorylase Kinase, domain 1"/>
    <property type="match status" value="2"/>
</dbReference>
<dbReference type="Gene3D" id="1.10.510.10">
    <property type="entry name" value="Transferase(Phosphotransferase) domain 1"/>
    <property type="match status" value="1"/>
</dbReference>
<keyword evidence="4" id="KW-0723">Serine/threonine-protein kinase</keyword>
<keyword evidence="10" id="KW-0460">Magnesium</keyword>
<dbReference type="GO" id="GO:0004674">
    <property type="term" value="F:protein serine/threonine kinase activity"/>
    <property type="evidence" value="ECO:0007669"/>
    <property type="project" value="UniProtKB-KW"/>
</dbReference>
<keyword evidence="6" id="KW-0479">Metal-binding</keyword>
<dbReference type="FunFam" id="1.10.510.10:FF:000768">
    <property type="entry name" value="Non-specific serine/threonine protein kinase"/>
    <property type="match status" value="1"/>
</dbReference>
<dbReference type="Proteomes" id="UP000271087">
    <property type="component" value="Unassembled WGS sequence"/>
</dbReference>
<evidence type="ECO:0000256" key="7">
    <source>
        <dbReference type="ARBA" id="ARBA00022741"/>
    </source>
</evidence>
<evidence type="ECO:0000313" key="16">
    <source>
        <dbReference type="WBParaSite" id="nOo.2.0.1.t05322-RA"/>
    </source>
</evidence>
<dbReference type="SUPFAM" id="SSF56112">
    <property type="entry name" value="Protein kinase-like (PK-like)"/>
    <property type="match status" value="1"/>
</dbReference>
<keyword evidence="5" id="KW-0808">Transferase</keyword>
<sequence length="574" mass="64625">MSIRRRTRKVDISMPTNFEHRYHAGFDPVTGQYHGLPKQWQAIIGITPNRRGRPRPMVDPSCITPTEIAEIKTVVRGDLPESCQKEINFDNASMNYKLRKNHAELQDDARNDFSRAVCTSEAWTHLSQPSLSTSLYGTQSKRCVQQDSSLKFQRPSPVEMNLPRTLTWENGILQPMHLQQNSSHSAQCELANAVEVYPESCTVLQQSNFLYSSGLQVEINSAPPTLPHNEASAYRPSNSTMHKSVRQKREEPHNRLSQEEFRAALKMVVLTGDPRADLTNYAQIGEGSTGTVVTAHQVLIMRDYEHPNIVEMYGSYLVGDELWVLMEYMEGGALTDIITQMRIDESIIATICAQCLKALTYLHSKGVVHRDIKSDSILLTKDGVAKISDFGFCGQLSIDIPQRHSLVGTPYWMSPEVISRLPYGTEADIWSLGIMVIEMVQGEPPLFNVQPLQAMKIIRDNGPPKINETVNVSPELASFISQMLVRDVKQRATASRLLNHEFLKKACDPIWHVASNGILTGADKHGNNNRGNKRWKICSKIISSRSVCQSFDVIDMIDVDVSLFYLGRLERFGK</sequence>
<dbReference type="SMART" id="SM00285">
    <property type="entry name" value="PBD"/>
    <property type="match status" value="1"/>
</dbReference>
<evidence type="ECO:0000256" key="8">
    <source>
        <dbReference type="ARBA" id="ARBA00022777"/>
    </source>
</evidence>
<dbReference type="InterPro" id="IPR000719">
    <property type="entry name" value="Prot_kinase_dom"/>
</dbReference>
<dbReference type="Pfam" id="PF00786">
    <property type="entry name" value="PBD"/>
    <property type="match status" value="1"/>
</dbReference>
<dbReference type="PANTHER" id="PTHR45832:SF8">
    <property type="entry name" value="PROTEIN KINASE DOMAIN-CONTAINING PROTEIN"/>
    <property type="match status" value="1"/>
</dbReference>
<proteinExistence type="inferred from homology"/>
<evidence type="ECO:0000259" key="13">
    <source>
        <dbReference type="PROSITE" id="PS50108"/>
    </source>
</evidence>
<evidence type="ECO:0000256" key="11">
    <source>
        <dbReference type="SAM" id="MobiDB-lite"/>
    </source>
</evidence>
<dbReference type="PROSITE" id="PS50108">
    <property type="entry name" value="CRIB"/>
    <property type="match status" value="1"/>
</dbReference>
<reference evidence="14 15" key="2">
    <citation type="submission" date="2018-08" db="EMBL/GenBank/DDBJ databases">
        <authorList>
            <person name="Laetsch R D."/>
            <person name="Stevens L."/>
            <person name="Kumar S."/>
            <person name="Blaxter L. M."/>
        </authorList>
    </citation>
    <scope>NUCLEOTIDE SEQUENCE [LARGE SCALE GENOMIC DNA]</scope>
</reference>
<dbReference type="AlphaFoldDB" id="A0A182EB90"/>
<dbReference type="PROSITE" id="PS50011">
    <property type="entry name" value="PROTEIN_KINASE_DOM"/>
    <property type="match status" value="1"/>
</dbReference>
<organism evidence="16">
    <name type="scientific">Onchocerca ochengi</name>
    <name type="common">Filarial nematode worm</name>
    <dbReference type="NCBI Taxonomy" id="42157"/>
    <lineage>
        <taxon>Eukaryota</taxon>
        <taxon>Metazoa</taxon>
        <taxon>Ecdysozoa</taxon>
        <taxon>Nematoda</taxon>
        <taxon>Chromadorea</taxon>
        <taxon>Rhabditida</taxon>
        <taxon>Spirurina</taxon>
        <taxon>Spiruromorpha</taxon>
        <taxon>Filarioidea</taxon>
        <taxon>Onchocercidae</taxon>
        <taxon>Onchocerca</taxon>
    </lineage>
</organism>
<dbReference type="Gene3D" id="3.90.810.10">
    <property type="entry name" value="CRIB domain"/>
    <property type="match status" value="1"/>
</dbReference>
<reference evidence="16" key="1">
    <citation type="submission" date="2016-06" db="UniProtKB">
        <authorList>
            <consortium name="WormBaseParasite"/>
        </authorList>
    </citation>
    <scope>IDENTIFICATION</scope>
</reference>
<dbReference type="OrthoDB" id="1022360at2759"/>
<dbReference type="InterPro" id="IPR000095">
    <property type="entry name" value="CRIB_dom"/>
</dbReference>
<feature type="domain" description="CRIB" evidence="13">
    <location>
        <begin position="12"/>
        <end position="25"/>
    </location>
</feature>
<feature type="region of interest" description="Disordered" evidence="11">
    <location>
        <begin position="231"/>
        <end position="255"/>
    </location>
</feature>
<dbReference type="Pfam" id="PF00069">
    <property type="entry name" value="Pkinase"/>
    <property type="match status" value="1"/>
</dbReference>
<keyword evidence="8" id="KW-0418">Kinase</keyword>
<evidence type="ECO:0000256" key="5">
    <source>
        <dbReference type="ARBA" id="ARBA00022679"/>
    </source>
</evidence>
<dbReference type="InterPro" id="IPR036936">
    <property type="entry name" value="CRIB_dom_sf"/>
</dbReference>
<name>A0A182EB90_ONCOC</name>
<dbReference type="InterPro" id="IPR033923">
    <property type="entry name" value="PAK_BD"/>
</dbReference>
<evidence type="ECO:0000256" key="3">
    <source>
        <dbReference type="ARBA" id="ARBA00012513"/>
    </source>
</evidence>
<dbReference type="EC" id="2.7.11.1" evidence="3"/>
<evidence type="ECO:0000256" key="4">
    <source>
        <dbReference type="ARBA" id="ARBA00022527"/>
    </source>
</evidence>
<keyword evidence="9" id="KW-0067">ATP-binding</keyword>
<protein>
    <recommendedName>
        <fullName evidence="3">non-specific serine/threonine protein kinase</fullName>
        <ecNumber evidence="3">2.7.11.1</ecNumber>
    </recommendedName>
</protein>
<gene>
    <name evidence="14" type="ORF">NOO_LOCUS5322</name>
</gene>